<dbReference type="FunFam" id="3.40.630.30:FF:000047">
    <property type="entry name" value="Acetyltransferase, GNAT family"/>
    <property type="match status" value="1"/>
</dbReference>
<dbReference type="Pfam" id="PF13302">
    <property type="entry name" value="Acetyltransf_3"/>
    <property type="match status" value="1"/>
</dbReference>
<feature type="domain" description="N-acetyltransferase" evidence="1">
    <location>
        <begin position="25"/>
        <end position="164"/>
    </location>
</feature>
<dbReference type="EMBL" id="VCJR02000002">
    <property type="protein sequence ID" value="NHK28067.1"/>
    <property type="molecule type" value="Genomic_DNA"/>
</dbReference>
<dbReference type="InterPro" id="IPR016181">
    <property type="entry name" value="Acyl_CoA_acyltransferase"/>
</dbReference>
<evidence type="ECO:0000313" key="2">
    <source>
        <dbReference type="EMBL" id="GGH97353.1"/>
    </source>
</evidence>
<comment type="caution">
    <text evidence="2">The sequence shown here is derived from an EMBL/GenBank/DDBJ whole genome shotgun (WGS) entry which is preliminary data.</text>
</comment>
<dbReference type="InterPro" id="IPR051908">
    <property type="entry name" value="Ribosomal_N-acetyltransferase"/>
</dbReference>
<dbReference type="Proteomes" id="UP000818603">
    <property type="component" value="Unassembled WGS sequence"/>
</dbReference>
<evidence type="ECO:0000259" key="1">
    <source>
        <dbReference type="Pfam" id="PF13302"/>
    </source>
</evidence>
<evidence type="ECO:0000313" key="4">
    <source>
        <dbReference type="Proteomes" id="UP000621856"/>
    </source>
</evidence>
<evidence type="ECO:0000313" key="5">
    <source>
        <dbReference type="Proteomes" id="UP000818603"/>
    </source>
</evidence>
<reference evidence="3 5" key="2">
    <citation type="submission" date="2020-02" db="EMBL/GenBank/DDBJ databases">
        <title>Genome sequence of Parvularcula flava strain NH6-79.</title>
        <authorList>
            <person name="Abdul Karim M.H."/>
            <person name="Lam M.Q."/>
            <person name="Chen S.J."/>
            <person name="Yahya A."/>
            <person name="Shahir S."/>
            <person name="Shamsir M.S."/>
            <person name="Chong C.S."/>
        </authorList>
    </citation>
    <scope>NUCLEOTIDE SEQUENCE [LARGE SCALE GENOMIC DNA]</scope>
    <source>
        <strain evidence="3 5">NH6-79</strain>
    </source>
</reference>
<dbReference type="Proteomes" id="UP000621856">
    <property type="component" value="Unassembled WGS sequence"/>
</dbReference>
<dbReference type="GO" id="GO:1990189">
    <property type="term" value="F:protein N-terminal-serine acetyltransferase activity"/>
    <property type="evidence" value="ECO:0007669"/>
    <property type="project" value="TreeGrafter"/>
</dbReference>
<dbReference type="PANTHER" id="PTHR43441:SF2">
    <property type="entry name" value="FAMILY ACETYLTRANSFERASE, PUTATIVE (AFU_ORTHOLOGUE AFUA_7G00850)-RELATED"/>
    <property type="match status" value="1"/>
</dbReference>
<proteinExistence type="predicted"/>
<evidence type="ECO:0000313" key="3">
    <source>
        <dbReference type="EMBL" id="NHK28067.1"/>
    </source>
</evidence>
<name>A0A8J3EUI7_9PROT</name>
<gene>
    <name evidence="3" type="ORF">FF098_009140</name>
    <name evidence="2" type="ORF">GCM10011355_18390</name>
</gene>
<dbReference type="EMBL" id="BMGZ01000002">
    <property type="protein sequence ID" value="GGH97353.1"/>
    <property type="molecule type" value="Genomic_DNA"/>
</dbReference>
<dbReference type="PANTHER" id="PTHR43441">
    <property type="entry name" value="RIBOSOMAL-PROTEIN-SERINE ACETYLTRANSFERASE"/>
    <property type="match status" value="1"/>
</dbReference>
<dbReference type="InterPro" id="IPR000182">
    <property type="entry name" value="GNAT_dom"/>
</dbReference>
<dbReference type="Gene3D" id="3.40.630.30">
    <property type="match status" value="1"/>
</dbReference>
<organism evidence="2 4">
    <name type="scientific">Aquisalinus luteolus</name>
    <dbReference type="NCBI Taxonomy" id="1566827"/>
    <lineage>
        <taxon>Bacteria</taxon>
        <taxon>Pseudomonadati</taxon>
        <taxon>Pseudomonadota</taxon>
        <taxon>Alphaproteobacteria</taxon>
        <taxon>Parvularculales</taxon>
        <taxon>Parvularculaceae</taxon>
        <taxon>Aquisalinus</taxon>
    </lineage>
</organism>
<sequence>MARELSDWQPCPVPGEVSLPGHGLRLEPFEAGRHVAPLFIALCGPGNDGIWDWILHGPFDTPSKLGDFFQTRNASGEWRTMVIYDDATDTCLGTASYMRLRPDQGSAEIGAVLYSRALQRTRAGTAAFALMATHVFDELGYRRFEWKCNAQNEASGRAALRYGFSWEGRFRNDYVWRGRNRDTDWYSIIDAEWPAVKAALEAWLDPSNFNETGEQLKSLSAVRERLA</sequence>
<keyword evidence="5" id="KW-1185">Reference proteome</keyword>
<dbReference type="RefSeq" id="WP_155139761.1">
    <property type="nucleotide sequence ID" value="NZ_BMGZ01000002.1"/>
</dbReference>
<accession>A0A8J3EUI7</accession>
<protein>
    <submittedName>
        <fullName evidence="2 3">Acetyltransferase</fullName>
    </submittedName>
</protein>
<dbReference type="AlphaFoldDB" id="A0A8J3EUI7"/>
<dbReference type="SUPFAM" id="SSF55729">
    <property type="entry name" value="Acyl-CoA N-acyltransferases (Nat)"/>
    <property type="match status" value="1"/>
</dbReference>
<reference evidence="2" key="3">
    <citation type="submission" date="2020-09" db="EMBL/GenBank/DDBJ databases">
        <authorList>
            <person name="Sun Q."/>
            <person name="Zhou Y."/>
        </authorList>
    </citation>
    <scope>NUCLEOTIDE SEQUENCE</scope>
    <source>
        <strain evidence="2">CGMCC 1.14984</strain>
    </source>
</reference>
<dbReference type="GO" id="GO:0008999">
    <property type="term" value="F:protein-N-terminal-alanine acetyltransferase activity"/>
    <property type="evidence" value="ECO:0007669"/>
    <property type="project" value="TreeGrafter"/>
</dbReference>
<reference evidence="2" key="1">
    <citation type="journal article" date="2014" name="Int. J. Syst. Evol. Microbiol.">
        <title>Complete genome sequence of Corynebacterium casei LMG S-19264T (=DSM 44701T), isolated from a smear-ripened cheese.</title>
        <authorList>
            <consortium name="US DOE Joint Genome Institute (JGI-PGF)"/>
            <person name="Walter F."/>
            <person name="Albersmeier A."/>
            <person name="Kalinowski J."/>
            <person name="Ruckert C."/>
        </authorList>
    </citation>
    <scope>NUCLEOTIDE SEQUENCE</scope>
    <source>
        <strain evidence="2">CGMCC 1.14984</strain>
    </source>
</reference>